<feature type="region of interest" description="Disordered" evidence="1">
    <location>
        <begin position="108"/>
        <end position="129"/>
    </location>
</feature>
<evidence type="ECO:0000256" key="1">
    <source>
        <dbReference type="SAM" id="MobiDB-lite"/>
    </source>
</evidence>
<dbReference type="InterPro" id="IPR013381">
    <property type="entry name" value="CRISPR-assoc_prot_Cse1"/>
</dbReference>
<dbReference type="EMBL" id="CP022752">
    <property type="protein sequence ID" value="ASU79059.1"/>
    <property type="molecule type" value="Genomic_DNA"/>
</dbReference>
<evidence type="ECO:0000313" key="3">
    <source>
        <dbReference type="Proteomes" id="UP000215043"/>
    </source>
</evidence>
<dbReference type="NCBIfam" id="TIGR02547">
    <property type="entry name" value="casA_cse1"/>
    <property type="match status" value="1"/>
</dbReference>
<accession>A0A223RT79</accession>
<dbReference type="AlphaFoldDB" id="A0A223RT79"/>
<organism evidence="2 3">
    <name type="scientific">Actinopolyspora erythraea</name>
    <dbReference type="NCBI Taxonomy" id="414996"/>
    <lineage>
        <taxon>Bacteria</taxon>
        <taxon>Bacillati</taxon>
        <taxon>Actinomycetota</taxon>
        <taxon>Actinomycetes</taxon>
        <taxon>Actinopolysporales</taxon>
        <taxon>Actinopolysporaceae</taxon>
        <taxon>Actinopolyspora</taxon>
    </lineage>
</organism>
<sequence>MWRAVALADSEPRHATPAHEALLAESSRLLKELPVKFDLLTEPWLPVVTTNGAHTEMSIRDVFTQAHELRWLDGETPVVTAALHRMLLALAHRCYGPENASVWKRLWTGPSLHEPPEDERSDNERSEDERAFEKYLASVSDRFDLFHTTRPFLQTPALGEKAWGNVTQLLPHRATGNNATLFDHTTTADRVTLSPAQAARWLVTLQAFDAGGLKTPYRTDKSSEAGLANRFATTLLEGSTLRETLLLNMPIYHPDAGYPRPTSAADCPAWEYKHPPGPEPDKQGRAPTGWTDMLTWPSRRVLLHPTHTDQGVRVDGVIITPGTRLRTDLPDSELMAAFRYTTKRQRGKLVKTGRPQPVLLEELRGVWRHARELLVGDWENAHRERPRTIEHVAEMAASDNIAADAVYTLRVFGQQLNPQGGAVHAWQQETLPAPVALLRADLRHEAVGDLLGLSVGLADDVGDALKRLERDFAAALSGEAPTKRQLLAQWYWPRLSEPFGDFLRELGRALNSGNTGAQQRELLEAAGRWKNRVRTTGENAADQWAEDVPRRGARQLQALAKPLNDFRGLLDWLCRTFDANTARYHDPEKEEDD</sequence>
<dbReference type="Proteomes" id="UP000215043">
    <property type="component" value="Chromosome"/>
</dbReference>
<proteinExistence type="predicted"/>
<dbReference type="Pfam" id="PF09481">
    <property type="entry name" value="CRISPR_Cse1"/>
    <property type="match status" value="1"/>
</dbReference>
<dbReference type="Gene3D" id="1.10.132.100">
    <property type="match status" value="1"/>
</dbReference>
<evidence type="ECO:0000313" key="2">
    <source>
        <dbReference type="EMBL" id="ASU79059.1"/>
    </source>
</evidence>
<dbReference type="KEGG" id="aey:CDG81_13050"/>
<protein>
    <submittedName>
        <fullName evidence="2">Type I-E CRISPR-associated protein Cse1/CasA</fullName>
    </submittedName>
</protein>
<reference evidence="2 3" key="1">
    <citation type="submission" date="2017-08" db="EMBL/GenBank/DDBJ databases">
        <title>The complete genome sequence of moderately halophilic actinomycete Actinopolyspora erythraea YIM 90600, the producer of novel erythromycin, novel actinopolysporins A-C and tubercidin.</title>
        <authorList>
            <person name="Yin M."/>
            <person name="Tang S."/>
        </authorList>
    </citation>
    <scope>NUCLEOTIDE SEQUENCE [LARGE SCALE GENOMIC DNA]</scope>
    <source>
        <strain evidence="2 3">YIM 90600</strain>
    </source>
</reference>
<gene>
    <name evidence="2" type="primary">casA</name>
    <name evidence="2" type="ORF">CDG81_13050</name>
</gene>
<name>A0A223RT79_9ACTN</name>
<dbReference type="CDD" id="cd09729">
    <property type="entry name" value="Cse1_I-E"/>
    <property type="match status" value="1"/>
</dbReference>